<dbReference type="GeneID" id="54588207"/>
<name>A0A6A6IH95_9PLEO</name>
<dbReference type="Proteomes" id="UP000800094">
    <property type="component" value="Unassembled WGS sequence"/>
</dbReference>
<evidence type="ECO:0000313" key="1">
    <source>
        <dbReference type="EMBL" id="KAF2249964.1"/>
    </source>
</evidence>
<dbReference type="OrthoDB" id="3642924at2759"/>
<keyword evidence="2" id="KW-1185">Reference proteome</keyword>
<accession>A0A6A6IH95</accession>
<proteinExistence type="predicted"/>
<evidence type="ECO:0008006" key="3">
    <source>
        <dbReference type="Google" id="ProtNLM"/>
    </source>
</evidence>
<sequence length="173" mass="19505">MSDSNSTGNASIAEPPFRFLALPGEIRNQVYECVVANFESDRLRHTRSVREVLRHLPVPIWAFLLTCKQIRAELLEHCYRSYVWLANLRITTKGFEPFELNGDRSWMLQPEDEWMPPAGALSKARSAISGAGSERGGSEDIELAGARVLFGDGATCYYREQTSGNYGREEDEE</sequence>
<organism evidence="1 2">
    <name type="scientific">Trematosphaeria pertusa</name>
    <dbReference type="NCBI Taxonomy" id="390896"/>
    <lineage>
        <taxon>Eukaryota</taxon>
        <taxon>Fungi</taxon>
        <taxon>Dikarya</taxon>
        <taxon>Ascomycota</taxon>
        <taxon>Pezizomycotina</taxon>
        <taxon>Dothideomycetes</taxon>
        <taxon>Pleosporomycetidae</taxon>
        <taxon>Pleosporales</taxon>
        <taxon>Massarineae</taxon>
        <taxon>Trematosphaeriaceae</taxon>
        <taxon>Trematosphaeria</taxon>
    </lineage>
</organism>
<protein>
    <recommendedName>
        <fullName evidence="3">F-box domain-containing protein</fullName>
    </recommendedName>
</protein>
<gene>
    <name evidence="1" type="ORF">BU26DRAFT_593660</name>
</gene>
<dbReference type="AlphaFoldDB" id="A0A6A6IH95"/>
<dbReference type="InterPro" id="IPR038883">
    <property type="entry name" value="AN11006-like"/>
</dbReference>
<evidence type="ECO:0000313" key="2">
    <source>
        <dbReference type="Proteomes" id="UP000800094"/>
    </source>
</evidence>
<dbReference type="EMBL" id="ML987194">
    <property type="protein sequence ID" value="KAF2249964.1"/>
    <property type="molecule type" value="Genomic_DNA"/>
</dbReference>
<reference evidence="1" key="1">
    <citation type="journal article" date="2020" name="Stud. Mycol.">
        <title>101 Dothideomycetes genomes: a test case for predicting lifestyles and emergence of pathogens.</title>
        <authorList>
            <person name="Haridas S."/>
            <person name="Albert R."/>
            <person name="Binder M."/>
            <person name="Bloem J."/>
            <person name="Labutti K."/>
            <person name="Salamov A."/>
            <person name="Andreopoulos B."/>
            <person name="Baker S."/>
            <person name="Barry K."/>
            <person name="Bills G."/>
            <person name="Bluhm B."/>
            <person name="Cannon C."/>
            <person name="Castanera R."/>
            <person name="Culley D."/>
            <person name="Daum C."/>
            <person name="Ezra D."/>
            <person name="Gonzalez J."/>
            <person name="Henrissat B."/>
            <person name="Kuo A."/>
            <person name="Liang C."/>
            <person name="Lipzen A."/>
            <person name="Lutzoni F."/>
            <person name="Magnuson J."/>
            <person name="Mondo S."/>
            <person name="Nolan M."/>
            <person name="Ohm R."/>
            <person name="Pangilinan J."/>
            <person name="Park H.-J."/>
            <person name="Ramirez L."/>
            <person name="Alfaro M."/>
            <person name="Sun H."/>
            <person name="Tritt A."/>
            <person name="Yoshinaga Y."/>
            <person name="Zwiers L.-H."/>
            <person name="Turgeon B."/>
            <person name="Goodwin S."/>
            <person name="Spatafora J."/>
            <person name="Crous P."/>
            <person name="Grigoriev I."/>
        </authorList>
    </citation>
    <scope>NUCLEOTIDE SEQUENCE</scope>
    <source>
        <strain evidence="1">CBS 122368</strain>
    </source>
</reference>
<dbReference type="PANTHER" id="PTHR42085">
    <property type="entry name" value="F-BOX DOMAIN-CONTAINING PROTEIN"/>
    <property type="match status" value="1"/>
</dbReference>
<dbReference type="RefSeq" id="XP_033684968.1">
    <property type="nucleotide sequence ID" value="XM_033834877.1"/>
</dbReference>
<dbReference type="PANTHER" id="PTHR42085:SF2">
    <property type="entry name" value="F-BOX DOMAIN-CONTAINING PROTEIN"/>
    <property type="match status" value="1"/>
</dbReference>